<dbReference type="EMBL" id="CP009922">
    <property type="protein sequence ID" value="AKG44191.1"/>
    <property type="molecule type" value="Genomic_DNA"/>
</dbReference>
<feature type="region of interest" description="Disordered" evidence="1">
    <location>
        <begin position="1"/>
        <end position="92"/>
    </location>
</feature>
<feature type="compositionally biased region" description="Low complexity" evidence="1">
    <location>
        <begin position="18"/>
        <end position="37"/>
    </location>
</feature>
<evidence type="ECO:0000256" key="1">
    <source>
        <dbReference type="SAM" id="MobiDB-lite"/>
    </source>
</evidence>
<evidence type="ECO:0008006" key="4">
    <source>
        <dbReference type="Google" id="ProtNLM"/>
    </source>
</evidence>
<gene>
    <name evidence="2" type="ORF">SXIM_28070</name>
</gene>
<dbReference type="AlphaFoldDB" id="A0A0F7CP79"/>
<organism evidence="2 3">
    <name type="scientific">Streptomyces xiamenensis</name>
    <dbReference type="NCBI Taxonomy" id="408015"/>
    <lineage>
        <taxon>Bacteria</taxon>
        <taxon>Bacillati</taxon>
        <taxon>Actinomycetota</taxon>
        <taxon>Actinomycetes</taxon>
        <taxon>Kitasatosporales</taxon>
        <taxon>Streptomycetaceae</taxon>
        <taxon>Streptomyces</taxon>
    </lineage>
</organism>
<dbReference type="InterPro" id="IPR035172">
    <property type="entry name" value="DUF5302"/>
</dbReference>
<dbReference type="KEGG" id="sxi:SXIM_28070"/>
<evidence type="ECO:0000313" key="2">
    <source>
        <dbReference type="EMBL" id="AKG44191.1"/>
    </source>
</evidence>
<feature type="compositionally biased region" description="Basic and acidic residues" evidence="1">
    <location>
        <begin position="41"/>
        <end position="55"/>
    </location>
</feature>
<dbReference type="HOGENOM" id="CLU_186976_2_0_11"/>
<reference evidence="2" key="1">
    <citation type="submission" date="2019-08" db="EMBL/GenBank/DDBJ databases">
        <title>Complete genome sequence of a mangrove-derived Streptomyces xiamenensis.</title>
        <authorList>
            <person name="Xu J."/>
        </authorList>
    </citation>
    <scope>NUCLEOTIDE SEQUENCE</scope>
    <source>
        <strain evidence="2">318</strain>
    </source>
</reference>
<proteinExistence type="predicted"/>
<accession>A0A0F7CP79</accession>
<name>A0A0F7CP79_9ACTN</name>
<protein>
    <recommendedName>
        <fullName evidence="4">DUF5302 domain-containing protein</fullName>
    </recommendedName>
</protein>
<feature type="compositionally biased region" description="Low complexity" evidence="1">
    <location>
        <begin position="59"/>
        <end position="71"/>
    </location>
</feature>
<dbReference type="Pfam" id="PF17227">
    <property type="entry name" value="DUF5302"/>
    <property type="match status" value="1"/>
</dbReference>
<evidence type="ECO:0000313" key="3">
    <source>
        <dbReference type="Proteomes" id="UP000034034"/>
    </source>
</evidence>
<keyword evidence="3" id="KW-1185">Reference proteome</keyword>
<dbReference type="STRING" id="408015.SXIM_28070"/>
<sequence>MLSHPEPQEVIMTAENVSPEGSEPDAAPEAAPLAPDSGGNDDLKRRFREALERKSGTQANAAEAGGNPGAAKVRAAHGPAASQRSFRRKSGG</sequence>
<dbReference type="PATRIC" id="fig|408015.6.peg.2845"/>
<dbReference type="Proteomes" id="UP000034034">
    <property type="component" value="Chromosome"/>
</dbReference>